<feature type="region of interest" description="Disordered" evidence="4">
    <location>
        <begin position="652"/>
        <end position="672"/>
    </location>
</feature>
<keyword evidence="7" id="KW-1185">Reference proteome</keyword>
<evidence type="ECO:0000256" key="1">
    <source>
        <dbReference type="ARBA" id="ARBA00022723"/>
    </source>
</evidence>
<dbReference type="AlphaFoldDB" id="A0AAV3PKN8"/>
<dbReference type="SUPFAM" id="SSF57903">
    <property type="entry name" value="FYVE/PHD zinc finger"/>
    <property type="match status" value="1"/>
</dbReference>
<dbReference type="PANTHER" id="PTHR47863">
    <property type="entry name" value="RING/FYVE/PHD ZINC FINGER SUPERFAMILY PROTEIN"/>
    <property type="match status" value="1"/>
</dbReference>
<dbReference type="InterPro" id="IPR011011">
    <property type="entry name" value="Znf_FYVE_PHD"/>
</dbReference>
<dbReference type="EMBL" id="BAABME010001860">
    <property type="protein sequence ID" value="GAA0151830.1"/>
    <property type="molecule type" value="Genomic_DNA"/>
</dbReference>
<dbReference type="PANTHER" id="PTHR47863:SF4">
    <property type="entry name" value="RING_FYVE_PHD ZINC FINGER SUPERFAMILY PROTEIN"/>
    <property type="match status" value="1"/>
</dbReference>
<comment type="caution">
    <text evidence="6">The sequence shown here is derived from an EMBL/GenBank/DDBJ whole genome shotgun (WGS) entry which is preliminary data.</text>
</comment>
<keyword evidence="1" id="KW-0479">Metal-binding</keyword>
<evidence type="ECO:0000259" key="5">
    <source>
        <dbReference type="PROSITE" id="PS50090"/>
    </source>
</evidence>
<gene>
    <name evidence="6" type="ORF">LIER_10463</name>
</gene>
<dbReference type="InterPro" id="IPR019786">
    <property type="entry name" value="Zinc_finger_PHD-type_CS"/>
</dbReference>
<protein>
    <recommendedName>
        <fullName evidence="5">Myb-like domain-containing protein</fullName>
    </recommendedName>
</protein>
<evidence type="ECO:0000256" key="4">
    <source>
        <dbReference type="SAM" id="MobiDB-lite"/>
    </source>
</evidence>
<dbReference type="PROSITE" id="PS01359">
    <property type="entry name" value="ZF_PHD_1"/>
    <property type="match status" value="1"/>
</dbReference>
<reference evidence="6 7" key="1">
    <citation type="submission" date="2024-01" db="EMBL/GenBank/DDBJ databases">
        <title>The complete chloroplast genome sequence of Lithospermum erythrorhizon: insights into the phylogenetic relationship among Boraginaceae species and the maternal lineages of purple gromwells.</title>
        <authorList>
            <person name="Okada T."/>
            <person name="Watanabe K."/>
        </authorList>
    </citation>
    <scope>NUCLEOTIDE SEQUENCE [LARGE SCALE GENOMIC DNA]</scope>
</reference>
<sequence length="728" mass="81232">MGDLNMEANNPWVLAIEALLHMKQVDLPIILELIKDVPDISDELGRNARELLAIRVLENLYSREICKKNSSVPSPGSKAKIDDSHFCEEVVNHILQVESPEQLRFDEANIMELDVPSFIFQKRSHMQKSSLHQLKNGILEGSNPILEPLKDGSKLEVPDENGRNPMDSCVSDGIADKHGVTKNTEHKRKLASFNAEDDKISEENLPVKNVSPGEKDSNTGVSGNFDVVASAGPCGTFEESSKKLKLDLLGLQQKIPELPTSACQREPSGDSSSRTVEHIEDLVDGETRPEVHPMEESKGKQAHCAHASVEANNDIDHGVVLHMSREVDAHVNISDKPSDDNGCALEPPAVTVNVNFEDEEEKGSSEANDTINLNIQYNVDHAMNKDNDVHGVNLETSSDSDEFHDVRGDIAISKNSFLSSQGMDTQDSLGTQLNRCVRCNKDGNLLVCSSSSCPFVVHEECLGPASNFERMEDFYCPFCAYSRAISRYLEVKKNFSLARTELSAFLAFRAELEEKSSPKKFSRSKKHGSSKIQNKNKNTEPSNNHDSLNDDIGPLIPPTKLPGHVGEPSKSAPRVETPCVENEKSGSRDQDIISGRKTRDRICKKKELVCRSDSDANSAPECTDDNAKESSNAESETSDACRYCIRPRKQGRQIMEPISQRRRKKMPWTNEEEQTLKEGVRRFASEDDKVIPWKQIWEFGADVFQQRRNTVDLKDKWRNICKGSPRSI</sequence>
<evidence type="ECO:0000313" key="7">
    <source>
        <dbReference type="Proteomes" id="UP001454036"/>
    </source>
</evidence>
<feature type="compositionally biased region" description="Basic residues" evidence="4">
    <location>
        <begin position="518"/>
        <end position="529"/>
    </location>
</feature>
<dbReference type="InterPro" id="IPR013083">
    <property type="entry name" value="Znf_RING/FYVE/PHD"/>
</dbReference>
<dbReference type="Gene3D" id="3.30.40.10">
    <property type="entry name" value="Zinc/RING finger domain, C3HC4 (zinc finger)"/>
    <property type="match status" value="1"/>
</dbReference>
<feature type="region of interest" description="Disordered" evidence="4">
    <location>
        <begin position="517"/>
        <end position="593"/>
    </location>
</feature>
<evidence type="ECO:0000313" key="6">
    <source>
        <dbReference type="EMBL" id="GAA0151830.1"/>
    </source>
</evidence>
<feature type="compositionally biased region" description="Basic and acidic residues" evidence="4">
    <location>
        <begin position="581"/>
        <end position="591"/>
    </location>
</feature>
<dbReference type="InterPro" id="IPR001005">
    <property type="entry name" value="SANT/Myb"/>
</dbReference>
<proteinExistence type="predicted"/>
<dbReference type="InterPro" id="IPR001965">
    <property type="entry name" value="Znf_PHD"/>
</dbReference>
<dbReference type="PROSITE" id="PS50090">
    <property type="entry name" value="MYB_LIKE"/>
    <property type="match status" value="1"/>
</dbReference>
<evidence type="ECO:0000256" key="3">
    <source>
        <dbReference type="ARBA" id="ARBA00022833"/>
    </source>
</evidence>
<dbReference type="SUPFAM" id="SSF46689">
    <property type="entry name" value="Homeodomain-like"/>
    <property type="match status" value="1"/>
</dbReference>
<evidence type="ECO:0000256" key="2">
    <source>
        <dbReference type="ARBA" id="ARBA00022771"/>
    </source>
</evidence>
<dbReference type="Proteomes" id="UP001454036">
    <property type="component" value="Unassembled WGS sequence"/>
</dbReference>
<dbReference type="InterPro" id="IPR009057">
    <property type="entry name" value="Homeodomain-like_sf"/>
</dbReference>
<keyword evidence="3" id="KW-0862">Zinc</keyword>
<feature type="compositionally biased region" description="Polar residues" evidence="4">
    <location>
        <begin position="530"/>
        <end position="546"/>
    </location>
</feature>
<feature type="domain" description="Myb-like" evidence="5">
    <location>
        <begin position="660"/>
        <end position="721"/>
    </location>
</feature>
<keyword evidence="2" id="KW-0863">Zinc-finger</keyword>
<dbReference type="Gene3D" id="1.10.246.220">
    <property type="match status" value="1"/>
</dbReference>
<dbReference type="CDD" id="cd11660">
    <property type="entry name" value="SANT_TRF"/>
    <property type="match status" value="1"/>
</dbReference>
<dbReference type="GO" id="GO:0008270">
    <property type="term" value="F:zinc ion binding"/>
    <property type="evidence" value="ECO:0007669"/>
    <property type="project" value="UniProtKB-KW"/>
</dbReference>
<feature type="region of interest" description="Disordered" evidence="4">
    <location>
        <begin position="614"/>
        <end position="636"/>
    </location>
</feature>
<accession>A0AAV3PKN8</accession>
<name>A0AAV3PKN8_LITER</name>
<organism evidence="6 7">
    <name type="scientific">Lithospermum erythrorhizon</name>
    <name type="common">Purple gromwell</name>
    <name type="synonym">Lithospermum officinale var. erythrorhizon</name>
    <dbReference type="NCBI Taxonomy" id="34254"/>
    <lineage>
        <taxon>Eukaryota</taxon>
        <taxon>Viridiplantae</taxon>
        <taxon>Streptophyta</taxon>
        <taxon>Embryophyta</taxon>
        <taxon>Tracheophyta</taxon>
        <taxon>Spermatophyta</taxon>
        <taxon>Magnoliopsida</taxon>
        <taxon>eudicotyledons</taxon>
        <taxon>Gunneridae</taxon>
        <taxon>Pentapetalae</taxon>
        <taxon>asterids</taxon>
        <taxon>lamiids</taxon>
        <taxon>Boraginales</taxon>
        <taxon>Boraginaceae</taxon>
        <taxon>Boraginoideae</taxon>
        <taxon>Lithospermeae</taxon>
        <taxon>Lithospermum</taxon>
    </lineage>
</organism>
<dbReference type="SMART" id="SM00249">
    <property type="entry name" value="PHD"/>
    <property type="match status" value="1"/>
</dbReference>